<dbReference type="OrthoDB" id="10490409at2759"/>
<name>A0A2P5HP24_DIAHE</name>
<proteinExistence type="predicted"/>
<dbReference type="AlphaFoldDB" id="A0A2P5HP24"/>
<dbReference type="EMBL" id="MAVT02001112">
    <property type="protein sequence ID" value="POS72000.1"/>
    <property type="molecule type" value="Genomic_DNA"/>
</dbReference>
<comment type="caution">
    <text evidence="1">The sequence shown here is derived from an EMBL/GenBank/DDBJ whole genome shotgun (WGS) entry which is preliminary data.</text>
</comment>
<protein>
    <submittedName>
        <fullName evidence="1">Uncharacterized protein</fullName>
    </submittedName>
</protein>
<evidence type="ECO:0000313" key="1">
    <source>
        <dbReference type="EMBL" id="POS72000.1"/>
    </source>
</evidence>
<organism evidence="1 2">
    <name type="scientific">Diaporthe helianthi</name>
    <dbReference type="NCBI Taxonomy" id="158607"/>
    <lineage>
        <taxon>Eukaryota</taxon>
        <taxon>Fungi</taxon>
        <taxon>Dikarya</taxon>
        <taxon>Ascomycota</taxon>
        <taxon>Pezizomycotina</taxon>
        <taxon>Sordariomycetes</taxon>
        <taxon>Sordariomycetidae</taxon>
        <taxon>Diaporthales</taxon>
        <taxon>Diaporthaceae</taxon>
        <taxon>Diaporthe</taxon>
    </lineage>
</organism>
<reference evidence="1" key="1">
    <citation type="submission" date="2017-09" db="EMBL/GenBank/DDBJ databases">
        <title>Polyketide synthases of a Diaporthe helianthi virulent isolate.</title>
        <authorList>
            <person name="Baroncelli R."/>
        </authorList>
    </citation>
    <scope>NUCLEOTIDE SEQUENCE [LARGE SCALE GENOMIC DNA]</scope>
    <source>
        <strain evidence="1">7/96</strain>
    </source>
</reference>
<dbReference type="InParanoid" id="A0A2P5HP24"/>
<dbReference type="Proteomes" id="UP000094444">
    <property type="component" value="Unassembled WGS sequence"/>
</dbReference>
<keyword evidence="2" id="KW-1185">Reference proteome</keyword>
<gene>
    <name evidence="1" type="ORF">DHEL01_v209609</name>
</gene>
<evidence type="ECO:0000313" key="2">
    <source>
        <dbReference type="Proteomes" id="UP000094444"/>
    </source>
</evidence>
<accession>A0A2P5HP24</accession>
<sequence length="345" mass="40456">MSHLTVNPVIEDMFSEVSSIIHQFVQHWEANFFPLPVRDDPNFDSDSEATGEDDDALRELYERHNFMEDMDMGNLRQVAGLLVMSRQKHVELISNLDMDPANRFDHAVAYAVVAEVADGAKKHDGTLSRLLELVYTILYRDGVPKPRGTMSLESLILESESKLLSLRELLLDWLEECDGLDEGERRRRLEESEKYDIWSSHVTIVSFMGLLCSQLGESRSWRDRDDLDTLHRSGFRIVHDFMQLDRDHQLPEEWRVVLMRTVLTWLDISHAKDVFLEELIKEPAMAQLEICLWRDRFNNFFRHFPGIFDGEFEFNYMDQVDQIRTWAEHVEFRDSLGFVGMHAEE</sequence>